<evidence type="ECO:0000313" key="1">
    <source>
        <dbReference type="EMBL" id="KAK4004960.1"/>
    </source>
</evidence>
<organism evidence="1 2">
    <name type="scientific">Daphnia magna</name>
    <dbReference type="NCBI Taxonomy" id="35525"/>
    <lineage>
        <taxon>Eukaryota</taxon>
        <taxon>Metazoa</taxon>
        <taxon>Ecdysozoa</taxon>
        <taxon>Arthropoda</taxon>
        <taxon>Crustacea</taxon>
        <taxon>Branchiopoda</taxon>
        <taxon>Diplostraca</taxon>
        <taxon>Cladocera</taxon>
        <taxon>Anomopoda</taxon>
        <taxon>Daphniidae</taxon>
        <taxon>Daphnia</taxon>
    </lineage>
</organism>
<accession>A0ABQ9YXP0</accession>
<proteinExistence type="predicted"/>
<reference evidence="1 2" key="1">
    <citation type="journal article" date="2023" name="Nucleic Acids Res.">
        <title>The hologenome of Daphnia magna reveals possible DNA methylation and microbiome-mediated evolution of the host genome.</title>
        <authorList>
            <person name="Chaturvedi A."/>
            <person name="Li X."/>
            <person name="Dhandapani V."/>
            <person name="Marshall H."/>
            <person name="Kissane S."/>
            <person name="Cuenca-Cambronero M."/>
            <person name="Asole G."/>
            <person name="Calvet F."/>
            <person name="Ruiz-Romero M."/>
            <person name="Marangio P."/>
            <person name="Guigo R."/>
            <person name="Rago D."/>
            <person name="Mirbahai L."/>
            <person name="Eastwood N."/>
            <person name="Colbourne J.K."/>
            <person name="Zhou J."/>
            <person name="Mallon E."/>
            <person name="Orsini L."/>
        </authorList>
    </citation>
    <scope>NUCLEOTIDE SEQUENCE [LARGE SCALE GENOMIC DNA]</scope>
    <source>
        <strain evidence="1">LRV0_1</strain>
    </source>
</reference>
<comment type="caution">
    <text evidence="1">The sequence shown here is derived from an EMBL/GenBank/DDBJ whole genome shotgun (WGS) entry which is preliminary data.</text>
</comment>
<gene>
    <name evidence="1" type="ORF">OUZ56_006686</name>
</gene>
<keyword evidence="2" id="KW-1185">Reference proteome</keyword>
<dbReference type="Proteomes" id="UP001234178">
    <property type="component" value="Unassembled WGS sequence"/>
</dbReference>
<evidence type="ECO:0000313" key="2">
    <source>
        <dbReference type="Proteomes" id="UP001234178"/>
    </source>
</evidence>
<sequence length="265" mass="30120">MALLGGSGRNQTTLEKEKGVVWNAPLYKDPTFAGHKVPPEGSEIVIGSVFSGYLAFDMAQSHSTRGITNQKDTRQGGNRVKNVQMTQTISIRLLSGEQTEERPMRTSKEIIIIFLNLRFFHWRGRLMVSSYHTKKETFARDDVNEVAYDGKLHGYSGAIKRKRKMLIQISIIDLVSLNISIKRTLIGQEEEKMFTVSIVVLAGTAGTWSNWRNMHRTVERKQRHLAGHRVSALTKFTIITNAINATIKWFDIVNNPIFLLNFKDE</sequence>
<protein>
    <submittedName>
        <fullName evidence="1">Uncharacterized protein</fullName>
    </submittedName>
</protein>
<dbReference type="EMBL" id="JAOYFB010000001">
    <property type="protein sequence ID" value="KAK4004960.1"/>
    <property type="molecule type" value="Genomic_DNA"/>
</dbReference>
<name>A0ABQ9YXP0_9CRUS</name>